<proteinExistence type="predicted"/>
<organism evidence="3 4">
    <name type="scientific">Lepidopterella palustris CBS 459.81</name>
    <dbReference type="NCBI Taxonomy" id="1314670"/>
    <lineage>
        <taxon>Eukaryota</taxon>
        <taxon>Fungi</taxon>
        <taxon>Dikarya</taxon>
        <taxon>Ascomycota</taxon>
        <taxon>Pezizomycotina</taxon>
        <taxon>Dothideomycetes</taxon>
        <taxon>Pleosporomycetidae</taxon>
        <taxon>Mytilinidiales</taxon>
        <taxon>Argynnaceae</taxon>
        <taxon>Lepidopterella</taxon>
    </lineage>
</organism>
<keyword evidence="1" id="KW-0175">Coiled coil</keyword>
<evidence type="ECO:0000256" key="2">
    <source>
        <dbReference type="SAM" id="MobiDB-lite"/>
    </source>
</evidence>
<feature type="coiled-coil region" evidence="1">
    <location>
        <begin position="32"/>
        <end position="80"/>
    </location>
</feature>
<feature type="region of interest" description="Disordered" evidence="2">
    <location>
        <begin position="191"/>
        <end position="220"/>
    </location>
</feature>
<keyword evidence="4" id="KW-1185">Reference proteome</keyword>
<sequence>MFSNQYMRYNGVFYNTVIIDPTPQERLLYFNIQEDARRRKEAKLQAKETKRQAKELKLQAKEAEREAKEMKLRAKREAKCQAIEAKCEAIKAKRWTKEVERQAGESERKTEQFQHPAPTSAAYGNLPWRRRLFLWYSPSSEHDSHRGLSLGEDVSEREEQPLLGCEKGLGNHGQTERLQKYHRQIVHQKYQLSEEGTEEGTEEGMEEEMEEQGCEVAGSE</sequence>
<feature type="compositionally biased region" description="Basic and acidic residues" evidence="2">
    <location>
        <begin position="100"/>
        <end position="112"/>
    </location>
</feature>
<evidence type="ECO:0000313" key="3">
    <source>
        <dbReference type="EMBL" id="OCK76188.1"/>
    </source>
</evidence>
<evidence type="ECO:0000313" key="4">
    <source>
        <dbReference type="Proteomes" id="UP000250266"/>
    </source>
</evidence>
<reference evidence="3 4" key="1">
    <citation type="journal article" date="2016" name="Nat. Commun.">
        <title>Ectomycorrhizal ecology is imprinted in the genome of the dominant symbiotic fungus Cenococcum geophilum.</title>
        <authorList>
            <consortium name="DOE Joint Genome Institute"/>
            <person name="Peter M."/>
            <person name="Kohler A."/>
            <person name="Ohm R.A."/>
            <person name="Kuo A."/>
            <person name="Krutzmann J."/>
            <person name="Morin E."/>
            <person name="Arend M."/>
            <person name="Barry K.W."/>
            <person name="Binder M."/>
            <person name="Choi C."/>
            <person name="Clum A."/>
            <person name="Copeland A."/>
            <person name="Grisel N."/>
            <person name="Haridas S."/>
            <person name="Kipfer T."/>
            <person name="LaButti K."/>
            <person name="Lindquist E."/>
            <person name="Lipzen A."/>
            <person name="Maire R."/>
            <person name="Meier B."/>
            <person name="Mihaltcheva S."/>
            <person name="Molinier V."/>
            <person name="Murat C."/>
            <person name="Poggeler S."/>
            <person name="Quandt C.A."/>
            <person name="Sperisen C."/>
            <person name="Tritt A."/>
            <person name="Tisserant E."/>
            <person name="Crous P.W."/>
            <person name="Henrissat B."/>
            <person name="Nehls U."/>
            <person name="Egli S."/>
            <person name="Spatafora J.W."/>
            <person name="Grigoriev I.V."/>
            <person name="Martin F.M."/>
        </authorList>
    </citation>
    <scope>NUCLEOTIDE SEQUENCE [LARGE SCALE GENOMIC DNA]</scope>
    <source>
        <strain evidence="3 4">CBS 459.81</strain>
    </source>
</reference>
<accession>A0A8E2JBC4</accession>
<dbReference type="EMBL" id="KV745235">
    <property type="protein sequence ID" value="OCK76188.1"/>
    <property type="molecule type" value="Genomic_DNA"/>
</dbReference>
<evidence type="ECO:0000256" key="1">
    <source>
        <dbReference type="SAM" id="Coils"/>
    </source>
</evidence>
<protein>
    <submittedName>
        <fullName evidence="3">Uncharacterized protein</fullName>
    </submittedName>
</protein>
<name>A0A8E2JBC4_9PEZI</name>
<feature type="region of interest" description="Disordered" evidence="2">
    <location>
        <begin position="100"/>
        <end position="119"/>
    </location>
</feature>
<dbReference type="Proteomes" id="UP000250266">
    <property type="component" value="Unassembled WGS sequence"/>
</dbReference>
<feature type="compositionally biased region" description="Acidic residues" evidence="2">
    <location>
        <begin position="195"/>
        <end position="213"/>
    </location>
</feature>
<gene>
    <name evidence="3" type="ORF">K432DRAFT_446201</name>
</gene>
<dbReference type="AlphaFoldDB" id="A0A8E2JBC4"/>